<keyword evidence="3" id="KW-1185">Reference proteome</keyword>
<accession>A0A9W9KIX5</accession>
<evidence type="ECO:0000313" key="2">
    <source>
        <dbReference type="EMBL" id="KAJ5106952.1"/>
    </source>
</evidence>
<gene>
    <name evidence="2" type="ORF">N7456_003627</name>
</gene>
<dbReference type="Pfam" id="PF09692">
    <property type="entry name" value="Arb1"/>
    <property type="match status" value="1"/>
</dbReference>
<dbReference type="OrthoDB" id="435402at2759"/>
<evidence type="ECO:0000313" key="3">
    <source>
        <dbReference type="Proteomes" id="UP001149165"/>
    </source>
</evidence>
<reference evidence="2" key="2">
    <citation type="journal article" date="2023" name="IMA Fungus">
        <title>Comparative genomic study of the Penicillium genus elucidates a diverse pangenome and 15 lateral gene transfer events.</title>
        <authorList>
            <person name="Petersen C."/>
            <person name="Sorensen T."/>
            <person name="Nielsen M.R."/>
            <person name="Sondergaard T.E."/>
            <person name="Sorensen J.L."/>
            <person name="Fitzpatrick D.A."/>
            <person name="Frisvad J.C."/>
            <person name="Nielsen K.L."/>
        </authorList>
    </citation>
    <scope>NUCLEOTIDE SEQUENCE</scope>
    <source>
        <strain evidence="2">IBT 30069</strain>
    </source>
</reference>
<dbReference type="EMBL" id="JAPQKH010000003">
    <property type="protein sequence ID" value="KAJ5106952.1"/>
    <property type="molecule type" value="Genomic_DNA"/>
</dbReference>
<name>A0A9W9KIX5_9EURO</name>
<dbReference type="AlphaFoldDB" id="A0A9W9KIX5"/>
<sequence length="545" mass="61760">MESQVTSTPTISGALPIRSARRTRQHDGLQTLSEEALNQPLTVTSEDEANGQPRPKPKVGKKGTHLDEEISVVVGPNMAIQSKKKKAKRPKSKRGIGKPTGFEEWSAEGPMTPEEHEEDVSLYDPSKPFIHRIEEALMRFQRKRRMEPLRSSIFHKYLQYGGISVGPNFGTGVPARQLKEMTKDEIMQARSQTLIEKEREKLDISFTEVVRGFLGSFYVTYFNPDSEDAIRFTTGTIENFYTYLLYHEVCPEYTEDLLSARKTCDLAAKELWQNMQLVCEGPGAFNKSCSMLFGGHYFEQDDSRDEWSTIKFDDDNALTRELAQKVVRHAIAGAGSHEVASRFLKLVQENGLTAKRVDDIDGFEIISKAEPDDNCRDFYYQLARDLTPVGIVKAKSFIDPAKPKLDLSPKERWEWDHGKKPKYDFTFFVEVSLLRLFYPGAMVVSSIWELNCGVFFFDATYSVYPSFNNVIANDMMLNWKRPRKVAKDETQSGSTQKVPFGVEESVKEALKATGHEVDKNKDSKDSHGSEANEMGEGADSAEETW</sequence>
<dbReference type="InterPro" id="IPR018606">
    <property type="entry name" value="Arb1"/>
</dbReference>
<reference evidence="2" key="1">
    <citation type="submission" date="2022-11" db="EMBL/GenBank/DDBJ databases">
        <authorList>
            <person name="Petersen C."/>
        </authorList>
    </citation>
    <scope>NUCLEOTIDE SEQUENCE</scope>
    <source>
        <strain evidence="2">IBT 30069</strain>
    </source>
</reference>
<feature type="compositionally biased region" description="Polar residues" evidence="1">
    <location>
        <begin position="1"/>
        <end position="11"/>
    </location>
</feature>
<feature type="compositionally biased region" description="Basic residues" evidence="1">
    <location>
        <begin position="82"/>
        <end position="96"/>
    </location>
</feature>
<feature type="compositionally biased region" description="Basic and acidic residues" evidence="1">
    <location>
        <begin position="511"/>
        <end position="530"/>
    </location>
</feature>
<proteinExistence type="predicted"/>
<comment type="caution">
    <text evidence="2">The sequence shown here is derived from an EMBL/GenBank/DDBJ whole genome shotgun (WGS) entry which is preliminary data.</text>
</comment>
<feature type="region of interest" description="Disordered" evidence="1">
    <location>
        <begin position="79"/>
        <end position="111"/>
    </location>
</feature>
<feature type="region of interest" description="Disordered" evidence="1">
    <location>
        <begin position="511"/>
        <end position="545"/>
    </location>
</feature>
<protein>
    <recommendedName>
        <fullName evidence="4">Argonaute complex, subunit Arb1</fullName>
    </recommendedName>
</protein>
<dbReference type="Proteomes" id="UP001149165">
    <property type="component" value="Unassembled WGS sequence"/>
</dbReference>
<evidence type="ECO:0000256" key="1">
    <source>
        <dbReference type="SAM" id="MobiDB-lite"/>
    </source>
</evidence>
<dbReference type="GO" id="GO:0031047">
    <property type="term" value="P:regulatory ncRNA-mediated gene silencing"/>
    <property type="evidence" value="ECO:0007669"/>
    <property type="project" value="InterPro"/>
</dbReference>
<evidence type="ECO:0008006" key="4">
    <source>
        <dbReference type="Google" id="ProtNLM"/>
    </source>
</evidence>
<feature type="region of interest" description="Disordered" evidence="1">
    <location>
        <begin position="1"/>
        <end position="67"/>
    </location>
</feature>
<dbReference type="GO" id="GO:0033167">
    <property type="term" value="C:ARC complex"/>
    <property type="evidence" value="ECO:0007669"/>
    <property type="project" value="InterPro"/>
</dbReference>
<organism evidence="2 3">
    <name type="scientific">Penicillium angulare</name>
    <dbReference type="NCBI Taxonomy" id="116970"/>
    <lineage>
        <taxon>Eukaryota</taxon>
        <taxon>Fungi</taxon>
        <taxon>Dikarya</taxon>
        <taxon>Ascomycota</taxon>
        <taxon>Pezizomycotina</taxon>
        <taxon>Eurotiomycetes</taxon>
        <taxon>Eurotiomycetidae</taxon>
        <taxon>Eurotiales</taxon>
        <taxon>Aspergillaceae</taxon>
        <taxon>Penicillium</taxon>
    </lineage>
</organism>